<dbReference type="AlphaFoldDB" id="A0A852YUS0"/>
<proteinExistence type="inferred from homology"/>
<name>A0A852YUS0_9ACTN</name>
<organism evidence="6 7">
    <name type="scientific">Actinopolyspora biskrensis</name>
    <dbReference type="NCBI Taxonomy" id="1470178"/>
    <lineage>
        <taxon>Bacteria</taxon>
        <taxon>Bacillati</taxon>
        <taxon>Actinomycetota</taxon>
        <taxon>Actinomycetes</taxon>
        <taxon>Actinopolysporales</taxon>
        <taxon>Actinopolysporaceae</taxon>
        <taxon>Actinopolyspora</taxon>
    </lineage>
</organism>
<dbReference type="Gene3D" id="1.10.10.2840">
    <property type="entry name" value="PucR C-terminal helix-turn-helix domain"/>
    <property type="match status" value="1"/>
</dbReference>
<evidence type="ECO:0000313" key="6">
    <source>
        <dbReference type="EMBL" id="NYH77482.1"/>
    </source>
</evidence>
<dbReference type="Pfam" id="PF13556">
    <property type="entry name" value="HTH_30"/>
    <property type="match status" value="1"/>
</dbReference>
<comment type="caution">
    <text evidence="6">The sequence shown here is derived from an EMBL/GenBank/DDBJ whole genome shotgun (WGS) entry which is preliminary data.</text>
</comment>
<protein>
    <submittedName>
        <fullName evidence="6">Purine catabolism regulator</fullName>
    </submittedName>
</protein>
<dbReference type="InterPro" id="IPR051448">
    <property type="entry name" value="CdaR-like_regulators"/>
</dbReference>
<feature type="region of interest" description="Disordered" evidence="2">
    <location>
        <begin position="309"/>
        <end position="335"/>
    </location>
</feature>
<dbReference type="Pfam" id="PF07905">
    <property type="entry name" value="PucR"/>
    <property type="match status" value="1"/>
</dbReference>
<feature type="domain" description="CdaR GGDEF-like" evidence="5">
    <location>
        <begin position="284"/>
        <end position="423"/>
    </location>
</feature>
<dbReference type="InterPro" id="IPR025736">
    <property type="entry name" value="PucR_C-HTH_dom"/>
</dbReference>
<reference evidence="6 7" key="1">
    <citation type="submission" date="2020-07" db="EMBL/GenBank/DDBJ databases">
        <title>Genomic Encyclopedia of Type Strains, Phase III (KMG-III): the genomes of soil and plant-associated and newly described type strains.</title>
        <authorList>
            <person name="Whitman W."/>
        </authorList>
    </citation>
    <scope>NUCLEOTIDE SEQUENCE [LARGE SCALE GENOMIC DNA]</scope>
    <source>
        <strain evidence="6 7">CECT 8576</strain>
    </source>
</reference>
<dbReference type="Proteomes" id="UP000548304">
    <property type="component" value="Unassembled WGS sequence"/>
</dbReference>
<dbReference type="EMBL" id="JACBYW010000001">
    <property type="protein sequence ID" value="NYH77482.1"/>
    <property type="molecule type" value="Genomic_DNA"/>
</dbReference>
<comment type="similarity">
    <text evidence="1">Belongs to the CdaR family.</text>
</comment>
<dbReference type="RefSeq" id="WP_179534011.1">
    <property type="nucleotide sequence ID" value="NZ_JACBYW010000001.1"/>
</dbReference>
<feature type="domain" description="Purine catabolism PurC-like" evidence="3">
    <location>
        <begin position="9"/>
        <end position="129"/>
    </location>
</feature>
<dbReference type="Pfam" id="PF17853">
    <property type="entry name" value="GGDEF_2"/>
    <property type="match status" value="1"/>
</dbReference>
<accession>A0A852YUS0</accession>
<evidence type="ECO:0000256" key="1">
    <source>
        <dbReference type="ARBA" id="ARBA00006754"/>
    </source>
</evidence>
<feature type="domain" description="PucR C-terminal helix-turn-helix" evidence="4">
    <location>
        <begin position="482"/>
        <end position="538"/>
    </location>
</feature>
<dbReference type="InterPro" id="IPR012914">
    <property type="entry name" value="PucR_dom"/>
</dbReference>
<dbReference type="PANTHER" id="PTHR33744">
    <property type="entry name" value="CARBOHYDRATE DIACID REGULATOR"/>
    <property type="match status" value="1"/>
</dbReference>
<sequence>MVRQLTVSDIVALPLVQDAVPELVSPATADRPVRWVHVSELEDLSALLKGGELILTTGIGIGRTDEEQRDYLRNLDRAGAAGLVIELGRQFDQPPRALVRTAGELELPLVVLHRPLRFVALTEAVHARIVDEQVERLSFSERVHRTFSELAVETTGAEEILHQGQLLAGAPLVLEDLGHRVISYELGDASAAQVLDQWERRSRAAGDGVSTPLGNERWIASLVGPRRTPWGRLVLLGGTLDDDAARTLLERAAQALTVARLVERERRGEEHRTHAGLLAELLTGRAIDGPDLRTRASAAGLTATGPYLPLTLVPTRDQPDGTRPATGTEPGSDPSARVRDIVAAQLRDTGRPGLVASTRPGTVTAVLGPTSENEHQLLERLAPAVHERIAAEGDGTTWVIGVGRRASTLAGIGPLIDESGHAAEVAAVQQPRGPGSRSFHRSADVRLRGVLSLLRDDPRLVAFAEAELGPLLAHDAKHRTELAELLGEFLRHGGNKTELARRSHLSRPALYNRLATIESVLDVDLADAESRVSLHVAALLRELRGTQSGIRG</sequence>
<evidence type="ECO:0000259" key="5">
    <source>
        <dbReference type="Pfam" id="PF17853"/>
    </source>
</evidence>
<evidence type="ECO:0000256" key="2">
    <source>
        <dbReference type="SAM" id="MobiDB-lite"/>
    </source>
</evidence>
<dbReference type="InterPro" id="IPR042070">
    <property type="entry name" value="PucR_C-HTH_sf"/>
</dbReference>
<evidence type="ECO:0000259" key="3">
    <source>
        <dbReference type="Pfam" id="PF07905"/>
    </source>
</evidence>
<dbReference type="InterPro" id="IPR041522">
    <property type="entry name" value="CdaR_GGDEF"/>
</dbReference>
<evidence type="ECO:0000313" key="7">
    <source>
        <dbReference type="Proteomes" id="UP000548304"/>
    </source>
</evidence>
<evidence type="ECO:0000259" key="4">
    <source>
        <dbReference type="Pfam" id="PF13556"/>
    </source>
</evidence>
<gene>
    <name evidence="6" type="ORF">FHR84_000796</name>
</gene>
<dbReference type="PANTHER" id="PTHR33744:SF1">
    <property type="entry name" value="DNA-BINDING TRANSCRIPTIONAL ACTIVATOR ADER"/>
    <property type="match status" value="1"/>
</dbReference>
<keyword evidence="7" id="KW-1185">Reference proteome</keyword>